<dbReference type="AlphaFoldDB" id="A0A6G4UAX5"/>
<evidence type="ECO:0000256" key="1">
    <source>
        <dbReference type="SAM" id="SignalP"/>
    </source>
</evidence>
<organism evidence="3 4">
    <name type="scientific">Streptomyces coryli</name>
    <dbReference type="NCBI Taxonomy" id="1128680"/>
    <lineage>
        <taxon>Bacteria</taxon>
        <taxon>Bacillati</taxon>
        <taxon>Actinomycetota</taxon>
        <taxon>Actinomycetes</taxon>
        <taxon>Kitasatosporales</taxon>
        <taxon>Streptomycetaceae</taxon>
        <taxon>Streptomyces</taxon>
    </lineage>
</organism>
<comment type="caution">
    <text evidence="3">The sequence shown here is derived from an EMBL/GenBank/DDBJ whole genome shotgun (WGS) entry which is preliminary data.</text>
</comment>
<gene>
    <name evidence="3" type="ORF">G5C51_31840</name>
</gene>
<dbReference type="RefSeq" id="WP_165242467.1">
    <property type="nucleotide sequence ID" value="NZ_JAAKZV010000207.1"/>
</dbReference>
<reference evidence="3 4" key="1">
    <citation type="submission" date="2020-02" db="EMBL/GenBank/DDBJ databases">
        <title>Whole-genome analyses of novel actinobacteria.</title>
        <authorList>
            <person name="Sahin N."/>
        </authorList>
    </citation>
    <scope>NUCLEOTIDE SEQUENCE [LARGE SCALE GENOMIC DNA]</scope>
    <source>
        <strain evidence="3 4">A7024</strain>
    </source>
</reference>
<dbReference type="EMBL" id="JAAKZV010000207">
    <property type="protein sequence ID" value="NGN68477.1"/>
    <property type="molecule type" value="Genomic_DNA"/>
</dbReference>
<evidence type="ECO:0000313" key="3">
    <source>
        <dbReference type="EMBL" id="NGN68477.1"/>
    </source>
</evidence>
<feature type="domain" description="Putative amidase" evidence="2">
    <location>
        <begin position="205"/>
        <end position="352"/>
    </location>
</feature>
<protein>
    <recommendedName>
        <fullName evidence="2">Putative amidase domain-containing protein</fullName>
    </recommendedName>
</protein>
<evidence type="ECO:0000259" key="2">
    <source>
        <dbReference type="Pfam" id="PF12671"/>
    </source>
</evidence>
<proteinExistence type="predicted"/>
<feature type="signal peptide" evidence="1">
    <location>
        <begin position="1"/>
        <end position="19"/>
    </location>
</feature>
<evidence type="ECO:0000313" key="4">
    <source>
        <dbReference type="Proteomes" id="UP000481583"/>
    </source>
</evidence>
<sequence length="417" mass="45095">MKPTLRTAALATGVSLALAASTTSAALASGEAAEKPGNNGQKQKILEVVHEYFSERDKGWLTPKETNRMTLESGSLASGPAKLAANTSRIAREVQEERGLHAEEVITGIAKDTEVRLRGHKATVTTTAGTGLKWNDKELGESTYSDPYIIELERDGGGKDWRIAKVSYAPIPDTDAGETAGGTAASGKAEEAAGQVGTKATKTFDRDAAAAYARYWSGQETLKLPGLTFSFDRYNSDYDRAKQDNNCTNFVSQAMHAGGWEIEDGIDPDNEENWDYDLTGPYGPSKTWSVAYKMWSYAGDPKRGTNLTSGSPDVADIWNLRPGDLLFADWDPNKVPDGKIDHAMVISGTYTSMGFTEPTYSQNSAHRSNIPLSIGIKIATAPVQDNDGDGQADEWPAGQGRSIKFYPVRVKDSFETD</sequence>
<feature type="chain" id="PRO_5039333985" description="Putative amidase domain-containing protein" evidence="1">
    <location>
        <begin position="20"/>
        <end position="417"/>
    </location>
</feature>
<dbReference type="PANTHER" id="PTHR40032">
    <property type="entry name" value="EXPORTED PROTEIN-RELATED"/>
    <property type="match status" value="1"/>
</dbReference>
<keyword evidence="1" id="KW-0732">Signal</keyword>
<accession>A0A6G4UAX5</accession>
<dbReference type="InterPro" id="IPR024301">
    <property type="entry name" value="Amidase_6"/>
</dbReference>
<dbReference type="PANTHER" id="PTHR40032:SF1">
    <property type="entry name" value="EXPORTED PROTEIN"/>
    <property type="match status" value="1"/>
</dbReference>
<name>A0A6G4UAX5_9ACTN</name>
<dbReference type="Pfam" id="PF12671">
    <property type="entry name" value="Amidase_6"/>
    <property type="match status" value="1"/>
</dbReference>
<dbReference type="Proteomes" id="UP000481583">
    <property type="component" value="Unassembled WGS sequence"/>
</dbReference>
<keyword evidence="4" id="KW-1185">Reference proteome</keyword>